<accession>A0A1L6TAP0</accession>
<dbReference type="EMBL" id="CP012508">
    <property type="protein sequence ID" value="ALB22324.1"/>
    <property type="molecule type" value="Genomic_DNA"/>
</dbReference>
<dbReference type="Proteomes" id="UP000029558">
    <property type="component" value="Chromosome"/>
</dbReference>
<dbReference type="OrthoDB" id="9796530at2"/>
<dbReference type="RefSeq" id="WP_017377422.1">
    <property type="nucleotide sequence ID" value="NZ_CP012508.1"/>
</dbReference>
<feature type="chain" id="PRO_5043624148" evidence="2">
    <location>
        <begin position="22"/>
        <end position="340"/>
    </location>
</feature>
<gene>
    <name evidence="3" type="ORF">KU39_1141</name>
</gene>
<sequence length="340" mass="37580">MHNLTITALLSFTTVALTACASPSHRPTTGLHTVPYQVTAKAGQDITNIILTKRSNHCVDYVGQYHAIAEDDRNHQHYTAYLTISTLGGKCVFTSNALPNHTYNDGKASLPNDVKPQYQVYQITQSPMVAAHTTPLSLRQDNAIFLNGVKVDVLAAGCYGVGDGRMGCNNMNQPWRYDPVYRLSMFATDSHHAHAQPDGTYHYHAAPNALFSEHGYAPSPVIGFAADGFPIFGSLIDDHGSIRPVTSSYQLRTGSRPGGAGNPGGQYDGRFRDDYIYMKNSGDLDECNGMTVHGVYGYYITATFPYILNCFKGTPDSSFNKKRPEHQRHQHPRPPQRRPW</sequence>
<evidence type="ECO:0000256" key="1">
    <source>
        <dbReference type="SAM" id="MobiDB-lite"/>
    </source>
</evidence>
<dbReference type="AlphaFoldDB" id="A0A1L6TAP0"/>
<evidence type="ECO:0000256" key="2">
    <source>
        <dbReference type="SAM" id="SignalP"/>
    </source>
</evidence>
<evidence type="ECO:0000313" key="3">
    <source>
        <dbReference type="EMBL" id="ALB22324.1"/>
    </source>
</evidence>
<proteinExistence type="predicted"/>
<evidence type="ECO:0000313" key="4">
    <source>
        <dbReference type="Proteomes" id="UP000029558"/>
    </source>
</evidence>
<reference evidence="3 4" key="1">
    <citation type="journal article" date="2014" name="Genome Announc.">
        <title>Comparative Genome Analysis of Two Isolates of the Fish Pathogen Piscirickettsia salmonis from Different Hosts Reveals Major Differences in Virulence-Associated Secretion Systems.</title>
        <authorList>
            <person name="Bohle H."/>
            <person name="Henriquez P."/>
            <person name="Grothusen H."/>
            <person name="Navas E."/>
            <person name="Sandoval A."/>
            <person name="Bustamante F."/>
            <person name="Bustos P."/>
            <person name="Mancilla M."/>
        </authorList>
    </citation>
    <scope>NUCLEOTIDE SEQUENCE [LARGE SCALE GENOMIC DNA]</scope>
    <source>
        <strain evidence="4">B1-32597</strain>
    </source>
</reference>
<protein>
    <submittedName>
        <fullName evidence="3">YHYH family protein</fullName>
    </submittedName>
</protein>
<feature type="signal peptide" evidence="2">
    <location>
        <begin position="1"/>
        <end position="21"/>
    </location>
</feature>
<feature type="compositionally biased region" description="Basic residues" evidence="1">
    <location>
        <begin position="320"/>
        <end position="340"/>
    </location>
</feature>
<dbReference type="InterPro" id="IPR025924">
    <property type="entry name" value="YHYH_dom"/>
</dbReference>
<dbReference type="Pfam" id="PF14240">
    <property type="entry name" value="YHYH"/>
    <property type="match status" value="1"/>
</dbReference>
<keyword evidence="2" id="KW-0732">Signal</keyword>
<feature type="region of interest" description="Disordered" evidence="1">
    <location>
        <begin position="318"/>
        <end position="340"/>
    </location>
</feature>
<name>A0A1L6TAP0_PISSA</name>
<organism evidence="3 4">
    <name type="scientific">Piscirickettsia salmonis</name>
    <dbReference type="NCBI Taxonomy" id="1238"/>
    <lineage>
        <taxon>Bacteria</taxon>
        <taxon>Pseudomonadati</taxon>
        <taxon>Pseudomonadota</taxon>
        <taxon>Gammaproteobacteria</taxon>
        <taxon>Thiotrichales</taxon>
        <taxon>Piscirickettsiaceae</taxon>
        <taxon>Piscirickettsia</taxon>
    </lineage>
</organism>